<accession>A0ABD3PLZ4</accession>
<evidence type="ECO:0008006" key="3">
    <source>
        <dbReference type="Google" id="ProtNLM"/>
    </source>
</evidence>
<gene>
    <name evidence="1" type="ORF">ACHAWO_004615</name>
</gene>
<dbReference type="EMBL" id="JALLPJ020000539">
    <property type="protein sequence ID" value="KAL3789058.1"/>
    <property type="molecule type" value="Genomic_DNA"/>
</dbReference>
<evidence type="ECO:0000313" key="2">
    <source>
        <dbReference type="Proteomes" id="UP001530400"/>
    </source>
</evidence>
<name>A0ABD3PLZ4_9STRA</name>
<proteinExistence type="predicted"/>
<organism evidence="1 2">
    <name type="scientific">Cyclotella atomus</name>
    <dbReference type="NCBI Taxonomy" id="382360"/>
    <lineage>
        <taxon>Eukaryota</taxon>
        <taxon>Sar</taxon>
        <taxon>Stramenopiles</taxon>
        <taxon>Ochrophyta</taxon>
        <taxon>Bacillariophyta</taxon>
        <taxon>Coscinodiscophyceae</taxon>
        <taxon>Thalassiosirophycidae</taxon>
        <taxon>Stephanodiscales</taxon>
        <taxon>Stephanodiscaceae</taxon>
        <taxon>Cyclotella</taxon>
    </lineage>
</organism>
<dbReference type="Proteomes" id="UP001530400">
    <property type="component" value="Unassembled WGS sequence"/>
</dbReference>
<sequence>MSDDDDDEFDTPILFQFHDGETLTCNKYDYHTDLDHSHPIMHSGLVQSLLEDHEENEQLVIPLPAFISRDHFVLLYNHVVHHHEALQRVGFGKHSTWRFQDVLSDENYIEWMRDCIHPCIQMEALLGFDLRETIRNIWNDNRAINQVAKHFQIDICSECGISTEIAKQNKLAGCQEDNDAPSQFHDWFAADTRTETASPYQRLNLRPCFSCRRRSCYKCGFECVDCHRRGCSCCFKRKVLLRPWCEECADELRQHQGEDGVPQLDEGVICRALLTVLSIPVLVAK</sequence>
<protein>
    <recommendedName>
        <fullName evidence="3">MYND-type domain-containing protein</fullName>
    </recommendedName>
</protein>
<reference evidence="1 2" key="1">
    <citation type="submission" date="2024-10" db="EMBL/GenBank/DDBJ databases">
        <title>Updated reference genomes for cyclostephanoid diatoms.</title>
        <authorList>
            <person name="Roberts W.R."/>
            <person name="Alverson A.J."/>
        </authorList>
    </citation>
    <scope>NUCLEOTIDE SEQUENCE [LARGE SCALE GENOMIC DNA]</scope>
    <source>
        <strain evidence="1 2">AJA010-31</strain>
    </source>
</reference>
<comment type="caution">
    <text evidence="1">The sequence shown here is derived from an EMBL/GenBank/DDBJ whole genome shotgun (WGS) entry which is preliminary data.</text>
</comment>
<dbReference type="AlphaFoldDB" id="A0ABD3PLZ4"/>
<evidence type="ECO:0000313" key="1">
    <source>
        <dbReference type="EMBL" id="KAL3789058.1"/>
    </source>
</evidence>
<keyword evidence="2" id="KW-1185">Reference proteome</keyword>